<accession>A0ACC2UD51</accession>
<dbReference type="EMBL" id="QTSX02000806">
    <property type="protein sequence ID" value="KAJ9084802.1"/>
    <property type="molecule type" value="Genomic_DNA"/>
</dbReference>
<evidence type="ECO:0000313" key="1">
    <source>
        <dbReference type="EMBL" id="KAJ9084802.1"/>
    </source>
</evidence>
<reference evidence="1" key="1">
    <citation type="submission" date="2022-04" db="EMBL/GenBank/DDBJ databases">
        <title>Genome of the entomopathogenic fungus Entomophthora muscae.</title>
        <authorList>
            <person name="Elya C."/>
            <person name="Lovett B.R."/>
            <person name="Lee E."/>
            <person name="Macias A.M."/>
            <person name="Hajek A.E."/>
            <person name="De Bivort B.L."/>
            <person name="Kasson M.T."/>
            <person name="De Fine Licht H.H."/>
            <person name="Stajich J.E."/>
        </authorList>
    </citation>
    <scope>NUCLEOTIDE SEQUENCE</scope>
    <source>
        <strain evidence="1">Berkeley</strain>
    </source>
</reference>
<gene>
    <name evidence="1" type="ORF">DSO57_1020482</name>
</gene>
<sequence length="228" mass="25252">MCGTQLPVPVSQSPGSQTYHSCLSSLPNTHGAIQQYLDKKARKEEGNNREGDDVKSDKLLLTILPGKPQLQDSNPDTLRAASLQIFGLKPEQYLTLENPLKIDESKSPTLTLPTLKVPVNSTNQQAGQAIDPKITWATTEGETKKLPIERGLPRDDQPHNLTRKVEYSQFKPANELTPAKDATKDWKNLEDSSTQAKEICKSLPIADGHTYTLDLQEVAYHHSCNKVT</sequence>
<protein>
    <submittedName>
        <fullName evidence="1">Uncharacterized protein</fullName>
    </submittedName>
</protein>
<dbReference type="Proteomes" id="UP001165960">
    <property type="component" value="Unassembled WGS sequence"/>
</dbReference>
<proteinExistence type="predicted"/>
<name>A0ACC2UD51_9FUNG</name>
<comment type="caution">
    <text evidence="1">The sequence shown here is derived from an EMBL/GenBank/DDBJ whole genome shotgun (WGS) entry which is preliminary data.</text>
</comment>
<evidence type="ECO:0000313" key="2">
    <source>
        <dbReference type="Proteomes" id="UP001165960"/>
    </source>
</evidence>
<keyword evidence="2" id="KW-1185">Reference proteome</keyword>
<organism evidence="1 2">
    <name type="scientific">Entomophthora muscae</name>
    <dbReference type="NCBI Taxonomy" id="34485"/>
    <lineage>
        <taxon>Eukaryota</taxon>
        <taxon>Fungi</taxon>
        <taxon>Fungi incertae sedis</taxon>
        <taxon>Zoopagomycota</taxon>
        <taxon>Entomophthoromycotina</taxon>
        <taxon>Entomophthoromycetes</taxon>
        <taxon>Entomophthorales</taxon>
        <taxon>Entomophthoraceae</taxon>
        <taxon>Entomophthora</taxon>
    </lineage>
</organism>